<dbReference type="AlphaFoldDB" id="A0A4R3QIW4"/>
<dbReference type="Proteomes" id="UP000295547">
    <property type="component" value="Unassembled WGS sequence"/>
</dbReference>
<proteinExistence type="predicted"/>
<comment type="caution">
    <text evidence="1">The sequence shown here is derived from an EMBL/GenBank/DDBJ whole genome shotgun (WGS) entry which is preliminary data.</text>
</comment>
<accession>A0A4R3QIW4</accession>
<keyword evidence="2" id="KW-1185">Reference proteome</keyword>
<evidence type="ECO:0000313" key="1">
    <source>
        <dbReference type="EMBL" id="TCU21800.1"/>
    </source>
</evidence>
<organism evidence="1 2">
    <name type="scientific">Rhizobium azibense</name>
    <dbReference type="NCBI Taxonomy" id="1136135"/>
    <lineage>
        <taxon>Bacteria</taxon>
        <taxon>Pseudomonadati</taxon>
        <taxon>Pseudomonadota</taxon>
        <taxon>Alphaproteobacteria</taxon>
        <taxon>Hyphomicrobiales</taxon>
        <taxon>Rhizobiaceae</taxon>
        <taxon>Rhizobium/Agrobacterium group</taxon>
        <taxon>Rhizobium</taxon>
    </lineage>
</organism>
<name>A0A4R3QIW4_9HYPH</name>
<reference evidence="1 2" key="1">
    <citation type="submission" date="2019-03" db="EMBL/GenBank/DDBJ databases">
        <title>Genomic Encyclopedia of Type Strains, Phase IV (KMG-V): Genome sequencing to study the core and pangenomes of soil and plant-associated prokaryotes.</title>
        <authorList>
            <person name="Whitman W."/>
        </authorList>
    </citation>
    <scope>NUCLEOTIDE SEQUENCE [LARGE SCALE GENOMIC DNA]</scope>
    <source>
        <strain evidence="1 2">Gr42</strain>
    </source>
</reference>
<sequence length="549" mass="61225">MQAETAWVKPPLQVGGLDHLAVQAPCINIYGRMLPGITNVTDRARYYSFYPWLMWAFDKAGYREFNDSFVERFRRADCLFCLIAQRHAAVSGGDAEDHAAAMVGSETLAGVARSLGNDSALRLSDFSLREGAIKRYFANKLGGLGQYYLGVLRELSILDGDSSSGVRYTRQVGEVIAEQMDANVNRQLFMNAVDADLVTTSQLDELSGFCPCQLCNNSGEQQILGELFFVQNGFDESEALPRRKSLQLILHLADHLCASDAELSETHFRACTYAGSLPGGAPWIVPHSLSATRDRWAIYARNELLSLAVQGLFFALLDAYEASAMRFDASADIADWFLTQPEVSEALEALGPDTTFSQCVADSEEWLPALMRWQNSLHEIQLTERIANLSRGKKSADSRKDIVQAALQTLIALASRNTGTERQYADLIFEEEYFRYYPINLESFARNASGSWASLNIRDVLRWLLINWGLEMHLRVALRKLRGQSQSTFRIRPSDRGMEVIAIPPAVHTRPRFNQAIRVLKDIGALERTAAGWQPSAFGRAQLELADAS</sequence>
<dbReference type="OrthoDB" id="1078940at2"/>
<dbReference type="RefSeq" id="WP_132661701.1">
    <property type="nucleotide sequence ID" value="NZ_SMBJ01000010.1"/>
</dbReference>
<protein>
    <submittedName>
        <fullName evidence="1">Uncharacterized protein</fullName>
    </submittedName>
</protein>
<gene>
    <name evidence="1" type="ORF">EV130_110144</name>
</gene>
<dbReference type="EMBL" id="SMBJ01000010">
    <property type="protein sequence ID" value="TCU21800.1"/>
    <property type="molecule type" value="Genomic_DNA"/>
</dbReference>
<evidence type="ECO:0000313" key="2">
    <source>
        <dbReference type="Proteomes" id="UP000295547"/>
    </source>
</evidence>